<dbReference type="InterPro" id="IPR027417">
    <property type="entry name" value="P-loop_NTPase"/>
</dbReference>
<keyword evidence="1" id="KW-0227">DNA damage</keyword>
<dbReference type="InterPro" id="IPR010285">
    <property type="entry name" value="DNA_helicase_pif1-like_DEAD"/>
</dbReference>
<reference evidence="3 4" key="1">
    <citation type="journal article" date="2022" name="Nat. Genet.">
        <title>Improved pea reference genome and pan-genome highlight genomic features and evolutionary characteristics.</title>
        <authorList>
            <person name="Yang T."/>
            <person name="Liu R."/>
            <person name="Luo Y."/>
            <person name="Hu S."/>
            <person name="Wang D."/>
            <person name="Wang C."/>
            <person name="Pandey M.K."/>
            <person name="Ge S."/>
            <person name="Xu Q."/>
            <person name="Li N."/>
            <person name="Li G."/>
            <person name="Huang Y."/>
            <person name="Saxena R.K."/>
            <person name="Ji Y."/>
            <person name="Li M."/>
            <person name="Yan X."/>
            <person name="He Y."/>
            <person name="Liu Y."/>
            <person name="Wang X."/>
            <person name="Xiang C."/>
            <person name="Varshney R.K."/>
            <person name="Ding H."/>
            <person name="Gao S."/>
            <person name="Zong X."/>
        </authorList>
    </citation>
    <scope>NUCLEOTIDE SEQUENCE [LARGE SCALE GENOMIC DNA]</scope>
    <source>
        <strain evidence="3 4">cv. Zhongwan 6</strain>
    </source>
</reference>
<dbReference type="EC" id="5.6.2.3" evidence="1"/>
<evidence type="ECO:0000259" key="2">
    <source>
        <dbReference type="Pfam" id="PF05970"/>
    </source>
</evidence>
<keyword evidence="1" id="KW-0547">Nucleotide-binding</keyword>
<keyword evidence="4" id="KW-1185">Reference proteome</keyword>
<organism evidence="3 4">
    <name type="scientific">Pisum sativum</name>
    <name type="common">Garden pea</name>
    <name type="synonym">Lathyrus oleraceus</name>
    <dbReference type="NCBI Taxonomy" id="3888"/>
    <lineage>
        <taxon>Eukaryota</taxon>
        <taxon>Viridiplantae</taxon>
        <taxon>Streptophyta</taxon>
        <taxon>Embryophyta</taxon>
        <taxon>Tracheophyta</taxon>
        <taxon>Spermatophyta</taxon>
        <taxon>Magnoliopsida</taxon>
        <taxon>eudicotyledons</taxon>
        <taxon>Gunneridae</taxon>
        <taxon>Pentapetalae</taxon>
        <taxon>rosids</taxon>
        <taxon>fabids</taxon>
        <taxon>Fabales</taxon>
        <taxon>Fabaceae</taxon>
        <taxon>Papilionoideae</taxon>
        <taxon>50 kb inversion clade</taxon>
        <taxon>NPAAA clade</taxon>
        <taxon>Hologalegina</taxon>
        <taxon>IRL clade</taxon>
        <taxon>Fabeae</taxon>
        <taxon>Lathyrus</taxon>
    </lineage>
</organism>
<dbReference type="GO" id="GO:0006281">
    <property type="term" value="P:DNA repair"/>
    <property type="evidence" value="ECO:0007669"/>
    <property type="project" value="UniProtKB-KW"/>
</dbReference>
<dbReference type="Proteomes" id="UP001058974">
    <property type="component" value="Chromosome 2"/>
</dbReference>
<dbReference type="GO" id="GO:0005524">
    <property type="term" value="F:ATP binding"/>
    <property type="evidence" value="ECO:0007669"/>
    <property type="project" value="UniProtKB-KW"/>
</dbReference>
<feature type="domain" description="DNA helicase Pif1-like DEAD-box helicase" evidence="2">
    <location>
        <begin position="182"/>
        <end position="388"/>
    </location>
</feature>
<dbReference type="InterPro" id="IPR029058">
    <property type="entry name" value="AB_hydrolase_fold"/>
</dbReference>
<dbReference type="SUPFAM" id="SSF53474">
    <property type="entry name" value="alpha/beta-Hydrolases"/>
    <property type="match status" value="1"/>
</dbReference>
<comment type="caution">
    <text evidence="3">The sequence shown here is derived from an EMBL/GenBank/DDBJ whole genome shotgun (WGS) entry which is preliminary data.</text>
</comment>
<dbReference type="PANTHER" id="PTHR10492:SF101">
    <property type="entry name" value="ATP-DEPENDENT DNA HELICASE"/>
    <property type="match status" value="1"/>
</dbReference>
<protein>
    <recommendedName>
        <fullName evidence="1">ATP-dependent DNA helicase</fullName>
        <ecNumber evidence="1">5.6.2.3</ecNumber>
    </recommendedName>
</protein>
<dbReference type="GO" id="GO:0006310">
    <property type="term" value="P:DNA recombination"/>
    <property type="evidence" value="ECO:0007669"/>
    <property type="project" value="UniProtKB-KW"/>
</dbReference>
<dbReference type="Pfam" id="PF05970">
    <property type="entry name" value="PIF1"/>
    <property type="match status" value="1"/>
</dbReference>
<dbReference type="Gene3D" id="3.40.50.1820">
    <property type="entry name" value="alpha/beta hydrolase"/>
    <property type="match status" value="1"/>
</dbReference>
<evidence type="ECO:0000313" key="3">
    <source>
        <dbReference type="EMBL" id="KAI5439661.1"/>
    </source>
</evidence>
<evidence type="ECO:0000313" key="4">
    <source>
        <dbReference type="Proteomes" id="UP001058974"/>
    </source>
</evidence>
<comment type="catalytic activity">
    <reaction evidence="1">
        <text>ATP + H2O = ADP + phosphate + H(+)</text>
        <dbReference type="Rhea" id="RHEA:13065"/>
        <dbReference type="ChEBI" id="CHEBI:15377"/>
        <dbReference type="ChEBI" id="CHEBI:15378"/>
        <dbReference type="ChEBI" id="CHEBI:30616"/>
        <dbReference type="ChEBI" id="CHEBI:43474"/>
        <dbReference type="ChEBI" id="CHEBI:456216"/>
        <dbReference type="EC" id="5.6.2.3"/>
    </reaction>
</comment>
<dbReference type="AlphaFoldDB" id="A0A9D4YHF6"/>
<dbReference type="InterPro" id="IPR002472">
    <property type="entry name" value="Palm_thioest"/>
</dbReference>
<dbReference type="GO" id="GO:0000723">
    <property type="term" value="P:telomere maintenance"/>
    <property type="evidence" value="ECO:0007669"/>
    <property type="project" value="InterPro"/>
</dbReference>
<gene>
    <name evidence="3" type="ORF">KIW84_025155</name>
</gene>
<keyword evidence="1" id="KW-0067">ATP-binding</keyword>
<dbReference type="PANTHER" id="PTHR10492">
    <property type="match status" value="1"/>
</dbReference>
<dbReference type="SUPFAM" id="SSF52540">
    <property type="entry name" value="P-loop containing nucleoside triphosphate hydrolases"/>
    <property type="match status" value="2"/>
</dbReference>
<dbReference type="Gramene" id="Psat02G0515500-T1">
    <property type="protein sequence ID" value="KAI5439661.1"/>
    <property type="gene ID" value="KIW84_025155"/>
</dbReference>
<dbReference type="GO" id="GO:0098599">
    <property type="term" value="F:palmitoyl hydrolase activity"/>
    <property type="evidence" value="ECO:0007669"/>
    <property type="project" value="InterPro"/>
</dbReference>
<dbReference type="PRINTS" id="PR00414">
    <property type="entry name" value="PPTHIESTRASE"/>
</dbReference>
<accession>A0A9D4YHF6</accession>
<evidence type="ECO:0000256" key="1">
    <source>
        <dbReference type="RuleBase" id="RU363044"/>
    </source>
</evidence>
<proteinExistence type="inferred from homology"/>
<keyword evidence="1" id="KW-0234">DNA repair</keyword>
<name>A0A9D4YHF6_PEA</name>
<keyword evidence="1" id="KW-0347">Helicase</keyword>
<sequence length="778" mass="87693">MDVDEALEDAVISYVSMDARENGALSRRPQGPTSWEYLLTNNGMTFSTFKKSVEDRGFLETDHSIRDCLVEATSLRMPYALRRLFVTILIFCEPTDVRGLWNEFFTHMVEDYQTANNVVESDLTNMLLKDLNELLNLHGKKIDDYDLPSLPPNTIDRGAVPSIIQEELAIDIPNEDIESIAKLNNDQMIAFNTIMNVIVQKHGGVFFVDGPGGTGKTFLYRTLMASLRCRGEIVLATASSDIAATLLPGGRTAHSRFKIPIDIQPSSICGIEKQKDLANLIRVAATIIWDEAPMTNKNCLEALDRSLQDICSNNAPFDGKVLIRGGDFRQVLPVVRKGTKAQMISACIVQSHLWNHTKILRLRQNMRSLHDQEFAEFLIRIGDGVEPTKPDDMVRLPLHIAIPWEGEYFIQVLIQHIFPNLELHGWDAPYMVQRAILTPTNDDVQKLNDMIIDQFPGEEHNFLSFDEVEGDNHNLYQQEFLNSIAQGISDECSSHGVKSFTEKLISYSGVQGFCVEVGNGSWDSWFIPLQEQTDIVCQKVKEMKELKGGYNIVGLSQGNLIGRGVVEFCEGGPPVKNFISLAGPHAGTASVPLCGTGVFCVIADNLIKGEVYSSYIQEHLAPSGYLKLPNALPKYLENCRYLPKLNNEKPGQRNSTYKERFSSLKNLVLIMFEQDTVLIPRETSWFGYYPDGSFKPTLPPQKTKLYTEDWIGLRTLDNAGRVHFISVQGKHLGISDADMKKHVVPYLNETSREDRATEAGFRRMREVNRRFIQFNRMV</sequence>
<dbReference type="EMBL" id="JAMSHJ010000002">
    <property type="protein sequence ID" value="KAI5439661.1"/>
    <property type="molecule type" value="Genomic_DNA"/>
</dbReference>
<dbReference type="GO" id="GO:0043139">
    <property type="term" value="F:5'-3' DNA helicase activity"/>
    <property type="evidence" value="ECO:0007669"/>
    <property type="project" value="UniProtKB-EC"/>
</dbReference>
<keyword evidence="1" id="KW-0378">Hydrolase</keyword>
<dbReference type="Gene3D" id="3.40.50.300">
    <property type="entry name" value="P-loop containing nucleotide triphosphate hydrolases"/>
    <property type="match status" value="1"/>
</dbReference>
<dbReference type="Pfam" id="PF02089">
    <property type="entry name" value="Palm_thioest"/>
    <property type="match status" value="1"/>
</dbReference>
<comment type="cofactor">
    <cofactor evidence="1">
        <name>Mg(2+)</name>
        <dbReference type="ChEBI" id="CHEBI:18420"/>
    </cofactor>
</comment>
<comment type="similarity">
    <text evidence="1">Belongs to the helicase family.</text>
</comment>
<keyword evidence="1" id="KW-0233">DNA recombination</keyword>